<gene>
    <name evidence="7" type="ORF">GCM10023171_35500</name>
</gene>
<dbReference type="EMBL" id="BAABGP010000026">
    <property type="protein sequence ID" value="GAA4491525.1"/>
    <property type="molecule type" value="Genomic_DNA"/>
</dbReference>
<dbReference type="Proteomes" id="UP001500731">
    <property type="component" value="Unassembled WGS sequence"/>
</dbReference>
<name>A0ABP8PRH5_9MICO</name>
<comment type="caution">
    <text evidence="7">The sequence shown here is derived from an EMBL/GenBank/DDBJ whole genome shotgun (WGS) entry which is preliminary data.</text>
</comment>
<keyword evidence="5 6" id="KW-0326">Glycosidase</keyword>
<dbReference type="CDD" id="cd18620">
    <property type="entry name" value="GH43_XylA-like"/>
    <property type="match status" value="1"/>
</dbReference>
<dbReference type="SUPFAM" id="SSF75005">
    <property type="entry name" value="Arabinanase/levansucrase/invertase"/>
    <property type="match status" value="1"/>
</dbReference>
<evidence type="ECO:0000256" key="4">
    <source>
        <dbReference type="ARBA" id="ARBA00023277"/>
    </source>
</evidence>
<keyword evidence="8" id="KW-1185">Reference proteome</keyword>
<evidence type="ECO:0000256" key="1">
    <source>
        <dbReference type="ARBA" id="ARBA00009865"/>
    </source>
</evidence>
<dbReference type="InterPro" id="IPR052176">
    <property type="entry name" value="Glycosyl_Hydrlase_43_Enz"/>
</dbReference>
<organism evidence="7 8">
    <name type="scientific">Microbacterium panaciterrae</name>
    <dbReference type="NCBI Taxonomy" id="985759"/>
    <lineage>
        <taxon>Bacteria</taxon>
        <taxon>Bacillati</taxon>
        <taxon>Actinomycetota</taxon>
        <taxon>Actinomycetes</taxon>
        <taxon>Micrococcales</taxon>
        <taxon>Microbacteriaceae</taxon>
        <taxon>Microbacterium</taxon>
    </lineage>
</organism>
<dbReference type="RefSeq" id="WP_345188815.1">
    <property type="nucleotide sequence ID" value="NZ_BAABGP010000026.1"/>
</dbReference>
<dbReference type="PANTHER" id="PTHR43772:SF2">
    <property type="entry name" value="PUTATIVE (AFU_ORTHOLOGUE AFUA_2G04480)-RELATED"/>
    <property type="match status" value="1"/>
</dbReference>
<dbReference type="InterPro" id="IPR006710">
    <property type="entry name" value="Glyco_hydro_43"/>
</dbReference>
<dbReference type="Gene3D" id="2.115.10.20">
    <property type="entry name" value="Glycosyl hydrolase domain, family 43"/>
    <property type="match status" value="1"/>
</dbReference>
<reference evidence="8" key="1">
    <citation type="journal article" date="2019" name="Int. J. Syst. Evol. Microbiol.">
        <title>The Global Catalogue of Microorganisms (GCM) 10K type strain sequencing project: providing services to taxonomists for standard genome sequencing and annotation.</title>
        <authorList>
            <consortium name="The Broad Institute Genomics Platform"/>
            <consortium name="The Broad Institute Genome Sequencing Center for Infectious Disease"/>
            <person name="Wu L."/>
            <person name="Ma J."/>
        </authorList>
    </citation>
    <scope>NUCLEOTIDE SEQUENCE [LARGE SCALE GENOMIC DNA]</scope>
    <source>
        <strain evidence="8">JCM 17839</strain>
    </source>
</reference>
<accession>A0ABP8PRH5</accession>
<keyword evidence="2" id="KW-0858">Xylan degradation</keyword>
<evidence type="ECO:0000256" key="5">
    <source>
        <dbReference type="ARBA" id="ARBA00023295"/>
    </source>
</evidence>
<dbReference type="PANTHER" id="PTHR43772">
    <property type="entry name" value="ENDO-1,4-BETA-XYLANASE"/>
    <property type="match status" value="1"/>
</dbReference>
<comment type="similarity">
    <text evidence="1 6">Belongs to the glycosyl hydrolase 43 family.</text>
</comment>
<dbReference type="InterPro" id="IPR023296">
    <property type="entry name" value="Glyco_hydro_beta-prop_sf"/>
</dbReference>
<sequence>MIMLSHAVNPLLPSWEYIPDGEPHIFGDRLYLFGSHDRFAGRKYCMNDYVVWSAPVDDLSNWTPHGVSYRKNQDPGNPRGRYALWAPDVAQGTDGRYYMYYGLEFVPRLSVAVADAPEGPYEFFAHVEYPDGNPLGGLPGDVFPFDPGILVDDDGRIFLYFGFGPGQKSLPAWNINRRKLLHEGAYVVELQADMHTIVGRPKLIVPVAENSRGTGFEGHGFLEASSIRKIDETYYFTYSSINGHELCYATSAYPDRDFNFAGILISNADIGLNGRTQADALNYFANNHGGLVQVENNWFIFYHRHTNRSQVSRQAMAEPIERTESGKFLQAEMTSSGLHTDPLAGDGRFSAHIACVLRSAGGAKYTPYLSFTRRGRHPYFTQSRPDRNSDGDQYIANMRDGAVAGFKYFDLRETRAIQIQSRGGSGEFEVSTELEGPIIATVPVTAAKNMSSQVPLPRDLSARSALYLKYRGRGAADLQAFTLISAK</sequence>
<evidence type="ECO:0000313" key="8">
    <source>
        <dbReference type="Proteomes" id="UP001500731"/>
    </source>
</evidence>
<keyword evidence="3 6" id="KW-0378">Hydrolase</keyword>
<evidence type="ECO:0000313" key="7">
    <source>
        <dbReference type="EMBL" id="GAA4491525.1"/>
    </source>
</evidence>
<evidence type="ECO:0008006" key="9">
    <source>
        <dbReference type="Google" id="ProtNLM"/>
    </source>
</evidence>
<proteinExistence type="inferred from homology"/>
<evidence type="ECO:0000256" key="2">
    <source>
        <dbReference type="ARBA" id="ARBA00022651"/>
    </source>
</evidence>
<evidence type="ECO:0000256" key="6">
    <source>
        <dbReference type="RuleBase" id="RU361187"/>
    </source>
</evidence>
<evidence type="ECO:0000256" key="3">
    <source>
        <dbReference type="ARBA" id="ARBA00022801"/>
    </source>
</evidence>
<keyword evidence="2" id="KW-0624">Polysaccharide degradation</keyword>
<protein>
    <recommendedName>
        <fullName evidence="9">Glycosyl hydrolases family 43</fullName>
    </recommendedName>
</protein>
<dbReference type="Pfam" id="PF04616">
    <property type="entry name" value="Glyco_hydro_43"/>
    <property type="match status" value="1"/>
</dbReference>
<keyword evidence="4" id="KW-0119">Carbohydrate metabolism</keyword>